<dbReference type="Proteomes" id="UP000828390">
    <property type="component" value="Unassembled WGS sequence"/>
</dbReference>
<dbReference type="EMBL" id="JAIWYP010000032">
    <property type="protein sequence ID" value="KAH3691649.1"/>
    <property type="molecule type" value="Genomic_DNA"/>
</dbReference>
<evidence type="ECO:0000313" key="2">
    <source>
        <dbReference type="EMBL" id="KAH3691649.1"/>
    </source>
</evidence>
<keyword evidence="3" id="KW-1185">Reference proteome</keyword>
<evidence type="ECO:0000256" key="1">
    <source>
        <dbReference type="SAM" id="MobiDB-lite"/>
    </source>
</evidence>
<comment type="caution">
    <text evidence="2">The sequence shown here is derived from an EMBL/GenBank/DDBJ whole genome shotgun (WGS) entry which is preliminary data.</text>
</comment>
<reference evidence="2" key="1">
    <citation type="journal article" date="2019" name="bioRxiv">
        <title>The Genome of the Zebra Mussel, Dreissena polymorpha: A Resource for Invasive Species Research.</title>
        <authorList>
            <person name="McCartney M.A."/>
            <person name="Auch B."/>
            <person name="Kono T."/>
            <person name="Mallez S."/>
            <person name="Zhang Y."/>
            <person name="Obille A."/>
            <person name="Becker A."/>
            <person name="Abrahante J.E."/>
            <person name="Garbe J."/>
            <person name="Badalamenti J.P."/>
            <person name="Herman A."/>
            <person name="Mangelson H."/>
            <person name="Liachko I."/>
            <person name="Sullivan S."/>
            <person name="Sone E.D."/>
            <person name="Koren S."/>
            <person name="Silverstein K.A.T."/>
            <person name="Beckman K.B."/>
            <person name="Gohl D.M."/>
        </authorList>
    </citation>
    <scope>NUCLEOTIDE SEQUENCE</scope>
    <source>
        <strain evidence="2">Duluth1</strain>
        <tissue evidence="2">Whole animal</tissue>
    </source>
</reference>
<evidence type="ECO:0000313" key="3">
    <source>
        <dbReference type="Proteomes" id="UP000828390"/>
    </source>
</evidence>
<organism evidence="2 3">
    <name type="scientific">Dreissena polymorpha</name>
    <name type="common">Zebra mussel</name>
    <name type="synonym">Mytilus polymorpha</name>
    <dbReference type="NCBI Taxonomy" id="45954"/>
    <lineage>
        <taxon>Eukaryota</taxon>
        <taxon>Metazoa</taxon>
        <taxon>Spiralia</taxon>
        <taxon>Lophotrochozoa</taxon>
        <taxon>Mollusca</taxon>
        <taxon>Bivalvia</taxon>
        <taxon>Autobranchia</taxon>
        <taxon>Heteroconchia</taxon>
        <taxon>Euheterodonta</taxon>
        <taxon>Imparidentia</taxon>
        <taxon>Neoheterodontei</taxon>
        <taxon>Myida</taxon>
        <taxon>Dreissenoidea</taxon>
        <taxon>Dreissenidae</taxon>
        <taxon>Dreissena</taxon>
    </lineage>
</organism>
<name>A0A9D3Y217_DREPO</name>
<protein>
    <submittedName>
        <fullName evidence="2">Uncharacterized protein</fullName>
    </submittedName>
</protein>
<accession>A0A9D3Y217</accession>
<gene>
    <name evidence="2" type="ORF">DPMN_191686</name>
</gene>
<reference evidence="2" key="2">
    <citation type="submission" date="2020-11" db="EMBL/GenBank/DDBJ databases">
        <authorList>
            <person name="McCartney M.A."/>
            <person name="Auch B."/>
            <person name="Kono T."/>
            <person name="Mallez S."/>
            <person name="Becker A."/>
            <person name="Gohl D.M."/>
            <person name="Silverstein K.A.T."/>
            <person name="Koren S."/>
            <person name="Bechman K.B."/>
            <person name="Herman A."/>
            <person name="Abrahante J.E."/>
            <person name="Garbe J."/>
        </authorList>
    </citation>
    <scope>NUCLEOTIDE SEQUENCE</scope>
    <source>
        <strain evidence="2">Duluth1</strain>
        <tissue evidence="2">Whole animal</tissue>
    </source>
</reference>
<dbReference type="AlphaFoldDB" id="A0A9D3Y217"/>
<feature type="region of interest" description="Disordered" evidence="1">
    <location>
        <begin position="1"/>
        <end position="22"/>
    </location>
</feature>
<sequence>MDRLKAPAMVSEGRARHRDHTDEEEAALVGLLKYMARQELPACREVLKSKVRDIINTSGK</sequence>
<proteinExistence type="predicted"/>